<organism evidence="4 5">
    <name type="scientific">Congzhengia minquanensis</name>
    <dbReference type="NCBI Taxonomy" id="2763657"/>
    <lineage>
        <taxon>Bacteria</taxon>
        <taxon>Bacillati</taxon>
        <taxon>Bacillota</taxon>
        <taxon>Clostridia</taxon>
        <taxon>Eubacteriales</taxon>
        <taxon>Oscillospiraceae</taxon>
        <taxon>Congzhengia</taxon>
    </lineage>
</organism>
<protein>
    <recommendedName>
        <fullName evidence="3">Glycoside hydrolase family 57 N-terminal domain-containing protein</fullName>
    </recommendedName>
</protein>
<reference evidence="4" key="1">
    <citation type="submission" date="2020-08" db="EMBL/GenBank/DDBJ databases">
        <title>Genome public.</title>
        <authorList>
            <person name="Liu C."/>
            <person name="Sun Q."/>
        </authorList>
    </citation>
    <scope>NUCLEOTIDE SEQUENCE</scope>
    <source>
        <strain evidence="4">H8</strain>
    </source>
</reference>
<gene>
    <name evidence="4" type="ORF">H8698_07105</name>
</gene>
<comment type="caution">
    <text evidence="4">The sequence shown here is derived from an EMBL/GenBank/DDBJ whole genome shotgun (WGS) entry which is preliminary data.</text>
</comment>
<dbReference type="PANTHER" id="PTHR36306">
    <property type="entry name" value="ALPHA-AMYLASE-RELATED-RELATED"/>
    <property type="match status" value="1"/>
</dbReference>
<feature type="domain" description="Glycoside hydrolase family 57 N-terminal" evidence="3">
    <location>
        <begin position="19"/>
        <end position="316"/>
    </location>
</feature>
<keyword evidence="2" id="KW-0119">Carbohydrate metabolism</keyword>
<evidence type="ECO:0000313" key="4">
    <source>
        <dbReference type="EMBL" id="MBC8540743.1"/>
    </source>
</evidence>
<dbReference type="Proteomes" id="UP000611762">
    <property type="component" value="Unassembled WGS sequence"/>
</dbReference>
<name>A0A926DKS1_9FIRM</name>
<dbReference type="GO" id="GO:0005975">
    <property type="term" value="P:carbohydrate metabolic process"/>
    <property type="evidence" value="ECO:0007669"/>
    <property type="project" value="InterPro"/>
</dbReference>
<dbReference type="AlphaFoldDB" id="A0A926DKS1"/>
<evidence type="ECO:0000313" key="5">
    <source>
        <dbReference type="Proteomes" id="UP000611762"/>
    </source>
</evidence>
<evidence type="ECO:0000256" key="1">
    <source>
        <dbReference type="ARBA" id="ARBA00006821"/>
    </source>
</evidence>
<dbReference type="Gene3D" id="3.20.110.20">
    <property type="match status" value="1"/>
</dbReference>
<dbReference type="InterPro" id="IPR004300">
    <property type="entry name" value="Glyco_hydro_57_N"/>
</dbReference>
<dbReference type="InterPro" id="IPR052046">
    <property type="entry name" value="GH57_Enzymes"/>
</dbReference>
<dbReference type="GO" id="GO:0003824">
    <property type="term" value="F:catalytic activity"/>
    <property type="evidence" value="ECO:0007669"/>
    <property type="project" value="InterPro"/>
</dbReference>
<dbReference type="SUPFAM" id="SSF88713">
    <property type="entry name" value="Glycoside hydrolase/deacetylase"/>
    <property type="match status" value="1"/>
</dbReference>
<sequence>MKYVMIFHANLNYAYLNPDKYEFVIRNSYELTFDTMAENFPNTKYVFEASGYTIEQMALLTPDVLEKLKKAIANGTCEFMGSPYAHPMLPNFPQEDGTWAIKFSNDIFKKYLGITPKSFWNPECGWRSYVPQQVIDNGFRNLIGDFEAYSRSRLKNGQPVRPEIFEKEYSDDPAFYSFDFKYDLEGSERAIHFPFNKIEGYETDSLRMFLRTDRVCQFAVRHFMGMEGYSFEKYMDLIKKYSQQKPGEPEGALVIFADDAEYIGTNGWFRLKYQNKPDNVFEKTPESPEKLIRLVKEVEKLGEFITYDEACNKLQPLDDILNVDDDNAWHGARASTWASTPMARILRPWQDLVREKLHEVKNTLDDATVEKVWYHLTNSYNSDGQWPPTLPDAPHIIYPFNYQYCFENLLAAELLVGGVDRNKLTSSPIDTMKEILTIQQDLILNKADTLLASGTDDEKAAAKHAKVLIEKSRNLDSVSLSSDKILYPAEYTIRANMLIEARRLVGGVVLERN</sequence>
<dbReference type="PANTHER" id="PTHR36306:SF1">
    <property type="entry name" value="ALPHA-AMYLASE-RELATED"/>
    <property type="match status" value="1"/>
</dbReference>
<dbReference type="InterPro" id="IPR011330">
    <property type="entry name" value="Glyco_hydro/deAcase_b/a-brl"/>
</dbReference>
<dbReference type="RefSeq" id="WP_249311892.1">
    <property type="nucleotide sequence ID" value="NZ_JACRSU010000002.1"/>
</dbReference>
<dbReference type="Pfam" id="PF03065">
    <property type="entry name" value="Glyco_hydro_57"/>
    <property type="match status" value="1"/>
</dbReference>
<accession>A0A926DKS1</accession>
<evidence type="ECO:0000256" key="2">
    <source>
        <dbReference type="ARBA" id="ARBA00023277"/>
    </source>
</evidence>
<keyword evidence="5" id="KW-1185">Reference proteome</keyword>
<dbReference type="EMBL" id="JACRSU010000002">
    <property type="protein sequence ID" value="MBC8540743.1"/>
    <property type="molecule type" value="Genomic_DNA"/>
</dbReference>
<evidence type="ECO:0000259" key="3">
    <source>
        <dbReference type="Pfam" id="PF03065"/>
    </source>
</evidence>
<proteinExistence type="inferred from homology"/>
<comment type="similarity">
    <text evidence="1">Belongs to the glycosyl hydrolase 57 family.</text>
</comment>